<comment type="caution">
    <text evidence="1">The sequence shown here is derived from an EMBL/GenBank/DDBJ whole genome shotgun (WGS) entry which is preliminary data.</text>
</comment>
<keyword evidence="2" id="KW-1185">Reference proteome</keyword>
<proteinExistence type="predicted"/>
<name>A0ABV6YJD5_UNCEI</name>
<dbReference type="Proteomes" id="UP001593833">
    <property type="component" value="Unassembled WGS sequence"/>
</dbReference>
<protein>
    <recommendedName>
        <fullName evidence="3">4-oxalocrotonate tautomerase</fullName>
    </recommendedName>
</protein>
<reference evidence="1 2" key="1">
    <citation type="submission" date="2024-09" db="EMBL/GenBank/DDBJ databases">
        <authorList>
            <person name="D'Angelo T."/>
        </authorList>
    </citation>
    <scope>NUCLEOTIDE SEQUENCE [LARGE SCALE GENOMIC DNA]</scope>
    <source>
        <strain evidence="1">SAG AM-320-E07</strain>
    </source>
</reference>
<evidence type="ECO:0008006" key="3">
    <source>
        <dbReference type="Google" id="ProtNLM"/>
    </source>
</evidence>
<sequence>MYAIFVKEGLTTEEKQATLGDMVKKAANGKVLPDSIIKLLEIEFPNSPIRKGMTIKAVIWG</sequence>
<evidence type="ECO:0000313" key="2">
    <source>
        <dbReference type="Proteomes" id="UP001593833"/>
    </source>
</evidence>
<gene>
    <name evidence="1" type="ORF">ACFL6M_02515</name>
</gene>
<accession>A0ABV6YJD5</accession>
<dbReference type="EMBL" id="JBHPKH010000017">
    <property type="protein sequence ID" value="MFC1572450.1"/>
    <property type="molecule type" value="Genomic_DNA"/>
</dbReference>
<evidence type="ECO:0000313" key="1">
    <source>
        <dbReference type="EMBL" id="MFC1572450.1"/>
    </source>
</evidence>
<organism evidence="1 2">
    <name type="scientific">Eiseniibacteriota bacterium</name>
    <dbReference type="NCBI Taxonomy" id="2212470"/>
    <lineage>
        <taxon>Bacteria</taxon>
        <taxon>Candidatus Eiseniibacteriota</taxon>
    </lineage>
</organism>